<dbReference type="AlphaFoldDB" id="A0A9P4YY66"/>
<name>A0A9P4YY66_9HYPO</name>
<comment type="caution">
    <text evidence="3">The sequence shown here is derived from an EMBL/GenBank/DDBJ whole genome shotgun (WGS) entry which is preliminary data.</text>
</comment>
<accession>A0A9P4YY66</accession>
<sequence>MENSAAEASLALPDIQREYFHSSPENMNVASDEAEAESALRFSAPESSPEEAAGSSRAAAAPNPHVVPSFSELRMDSIPLHRLGLEFPPTTSPSEANEMAVLLKNELTRQELEPPALPPSKVEDLPKKEVAKQYRELPENATWQEKNAIRHYNNMGKLDAAVRRAMIEVVEHRVRESDQKLADERKRNEAIKRSERARKRKAEIEALRADAATLDQIMASSSMVPAPALTSVYNDTSAFNNTGGTYNSIGGSQFNNAGGVSNNTGGVSNKTCVVSSSTATSSSTGPNIGAIGGPCTPTRFCQGNHEASLHHQEPWRSMTISNPRTRAARQPFVCPFASQNRIRMFETVARRAGSSTTPESSPPPQTDAQPLPQAIAPPPPSPVFHSEPMSEDMNDNDVLLEGWVHEDSDF</sequence>
<reference evidence="3" key="1">
    <citation type="submission" date="2020-03" db="EMBL/GenBank/DDBJ databases">
        <title>Site-based positive gene gene selection in Geosmithia morbida across the United States reveals a broad range of putative effectors and factors for local host and environmental adapation.</title>
        <authorList>
            <person name="Onufrak A."/>
            <person name="Murdoch R.W."/>
            <person name="Gazis R."/>
            <person name="Huff M."/>
            <person name="Staton M."/>
            <person name="Klingeman W."/>
            <person name="Hadziabdic D."/>
        </authorList>
    </citation>
    <scope>NUCLEOTIDE SEQUENCE</scope>
    <source>
        <strain evidence="3">1262</strain>
    </source>
</reference>
<keyword evidence="4" id="KW-1185">Reference proteome</keyword>
<dbReference type="EMBL" id="JAANYQ010000003">
    <property type="protein sequence ID" value="KAF4125256.1"/>
    <property type="molecule type" value="Genomic_DNA"/>
</dbReference>
<organism evidence="3 4">
    <name type="scientific">Geosmithia morbida</name>
    <dbReference type="NCBI Taxonomy" id="1094350"/>
    <lineage>
        <taxon>Eukaryota</taxon>
        <taxon>Fungi</taxon>
        <taxon>Dikarya</taxon>
        <taxon>Ascomycota</taxon>
        <taxon>Pezizomycotina</taxon>
        <taxon>Sordariomycetes</taxon>
        <taxon>Hypocreomycetidae</taxon>
        <taxon>Hypocreales</taxon>
        <taxon>Bionectriaceae</taxon>
        <taxon>Geosmithia</taxon>
    </lineage>
</organism>
<evidence type="ECO:0000313" key="4">
    <source>
        <dbReference type="Proteomes" id="UP000749293"/>
    </source>
</evidence>
<dbReference type="Proteomes" id="UP000749293">
    <property type="component" value="Unassembled WGS sequence"/>
</dbReference>
<dbReference type="RefSeq" id="XP_035323908.1">
    <property type="nucleotide sequence ID" value="XM_035466071.1"/>
</dbReference>
<dbReference type="OrthoDB" id="4922226at2759"/>
<feature type="region of interest" description="Disordered" evidence="2">
    <location>
        <begin position="349"/>
        <end position="410"/>
    </location>
</feature>
<feature type="compositionally biased region" description="Low complexity" evidence="2">
    <location>
        <begin position="43"/>
        <end position="62"/>
    </location>
</feature>
<feature type="coiled-coil region" evidence="1">
    <location>
        <begin position="167"/>
        <end position="207"/>
    </location>
</feature>
<keyword evidence="1" id="KW-0175">Coiled coil</keyword>
<gene>
    <name evidence="3" type="ORF">GMORB2_4096</name>
</gene>
<evidence type="ECO:0000256" key="1">
    <source>
        <dbReference type="SAM" id="Coils"/>
    </source>
</evidence>
<evidence type="ECO:0000313" key="3">
    <source>
        <dbReference type="EMBL" id="KAF4125256.1"/>
    </source>
</evidence>
<proteinExistence type="predicted"/>
<dbReference type="GeneID" id="55970324"/>
<evidence type="ECO:0000256" key="2">
    <source>
        <dbReference type="SAM" id="MobiDB-lite"/>
    </source>
</evidence>
<feature type="region of interest" description="Disordered" evidence="2">
    <location>
        <begin position="23"/>
        <end position="64"/>
    </location>
</feature>
<protein>
    <submittedName>
        <fullName evidence="3">Uncharacterized protein</fullName>
    </submittedName>
</protein>